<reference evidence="17 18" key="1">
    <citation type="submission" date="2022-03" db="EMBL/GenBank/DDBJ databases">
        <title>Genomic Encyclopedia of Type Strains, Phase III (KMG-III): the genomes of soil and plant-associated and newly described type strains.</title>
        <authorList>
            <person name="Whitman W."/>
        </authorList>
    </citation>
    <scope>NUCLEOTIDE SEQUENCE [LARGE SCALE GENOMIC DNA]</scope>
    <source>
        <strain evidence="17 18">BSker1</strain>
    </source>
</reference>
<feature type="compositionally biased region" description="Low complexity" evidence="13">
    <location>
        <begin position="14"/>
        <end position="23"/>
    </location>
</feature>
<dbReference type="InterPro" id="IPR013556">
    <property type="entry name" value="Flag_M-ring_C"/>
</dbReference>
<dbReference type="Pfam" id="PF08345">
    <property type="entry name" value="YscJ_FliF_C"/>
    <property type="match status" value="1"/>
</dbReference>
<feature type="region of interest" description="Disordered" evidence="13">
    <location>
        <begin position="489"/>
        <end position="531"/>
    </location>
</feature>
<dbReference type="InterPro" id="IPR000067">
    <property type="entry name" value="FlgMring_FliF"/>
</dbReference>
<dbReference type="PIRSF" id="PIRSF004862">
    <property type="entry name" value="FliF"/>
    <property type="match status" value="1"/>
</dbReference>
<keyword evidence="17" id="KW-0966">Cell projection</keyword>
<feature type="region of interest" description="Disordered" evidence="13">
    <location>
        <begin position="304"/>
        <end position="337"/>
    </location>
</feature>
<evidence type="ECO:0000256" key="6">
    <source>
        <dbReference type="ARBA" id="ARBA00022475"/>
    </source>
</evidence>
<dbReference type="InterPro" id="IPR006182">
    <property type="entry name" value="FliF_N_dom"/>
</dbReference>
<keyword evidence="10 12" id="KW-0975">Bacterial flagellum</keyword>
<evidence type="ECO:0000256" key="3">
    <source>
        <dbReference type="ARBA" id="ARBA00004651"/>
    </source>
</evidence>
<evidence type="ECO:0000256" key="8">
    <source>
        <dbReference type="ARBA" id="ARBA00022989"/>
    </source>
</evidence>
<evidence type="ECO:0000256" key="11">
    <source>
        <dbReference type="ARBA" id="ARBA00025936"/>
    </source>
</evidence>
<keyword evidence="8 14" id="KW-1133">Transmembrane helix</keyword>
<protein>
    <recommendedName>
        <fullName evidence="5 12">Flagellar M-ring protein</fullName>
    </recommendedName>
</protein>
<dbReference type="InterPro" id="IPR043427">
    <property type="entry name" value="YscJ/FliF"/>
</dbReference>
<gene>
    <name evidence="17" type="ORF">J2T60_000401</name>
</gene>
<evidence type="ECO:0000256" key="1">
    <source>
        <dbReference type="ARBA" id="ARBA00003820"/>
    </source>
</evidence>
<evidence type="ECO:0000256" key="14">
    <source>
        <dbReference type="SAM" id="Phobius"/>
    </source>
</evidence>
<feature type="compositionally biased region" description="Low complexity" evidence="13">
    <location>
        <begin position="321"/>
        <end position="331"/>
    </location>
</feature>
<evidence type="ECO:0000313" key="18">
    <source>
        <dbReference type="Proteomes" id="UP001523550"/>
    </source>
</evidence>
<comment type="subunit">
    <text evidence="11">The basal body constitutes a major portion of the flagellar organelle and consists of four rings (L,P,S, and M) mounted on a central rod. The M ring is integral to the inner membrane of the cell and may be connected to the flagellar rod via the S ring. The S (supramembrane ring) lies just distal to the M ring. The L and P rings lie in the outer membrane and the periplasmic space, respectively.</text>
</comment>
<dbReference type="NCBIfam" id="TIGR00206">
    <property type="entry name" value="fliF"/>
    <property type="match status" value="1"/>
</dbReference>
<evidence type="ECO:0000259" key="15">
    <source>
        <dbReference type="Pfam" id="PF01514"/>
    </source>
</evidence>
<evidence type="ECO:0000256" key="13">
    <source>
        <dbReference type="SAM" id="MobiDB-lite"/>
    </source>
</evidence>
<keyword evidence="9 14" id="KW-0472">Membrane</keyword>
<comment type="subcellular location">
    <subcellularLocation>
        <location evidence="2 12">Bacterial flagellum basal body</location>
    </subcellularLocation>
    <subcellularLocation>
        <location evidence="3">Cell membrane</location>
        <topology evidence="3">Multi-pass membrane protein</topology>
    </subcellularLocation>
</comment>
<organism evidence="17 18">
    <name type="scientific">Natronospira proteinivora</name>
    <dbReference type="NCBI Taxonomy" id="1807133"/>
    <lineage>
        <taxon>Bacteria</taxon>
        <taxon>Pseudomonadati</taxon>
        <taxon>Pseudomonadota</taxon>
        <taxon>Gammaproteobacteria</taxon>
        <taxon>Natronospirales</taxon>
        <taxon>Natronospiraceae</taxon>
        <taxon>Natronospira</taxon>
    </lineage>
</organism>
<dbReference type="Pfam" id="PF01514">
    <property type="entry name" value="YscJ_FliF"/>
    <property type="match status" value="1"/>
</dbReference>
<dbReference type="Gene3D" id="3.30.300.30">
    <property type="match status" value="1"/>
</dbReference>
<name>A0ABT1G580_9GAMM</name>
<evidence type="ECO:0000256" key="4">
    <source>
        <dbReference type="ARBA" id="ARBA00007971"/>
    </source>
</evidence>
<feature type="transmembrane region" description="Helical" evidence="14">
    <location>
        <begin position="467"/>
        <end position="485"/>
    </location>
</feature>
<dbReference type="Proteomes" id="UP001523550">
    <property type="component" value="Unassembled WGS sequence"/>
</dbReference>
<dbReference type="EMBL" id="JALJYF010000001">
    <property type="protein sequence ID" value="MCP1726436.1"/>
    <property type="molecule type" value="Genomic_DNA"/>
</dbReference>
<dbReference type="RefSeq" id="WP_253444721.1">
    <property type="nucleotide sequence ID" value="NZ_JALJYF010000001.1"/>
</dbReference>
<keyword evidence="17" id="KW-0969">Cilium</keyword>
<sequence>MAAQAADTTGSNLPAERAPEPASGGAGGSNMQLADVLQGKSGRQLGMGLLLAAVLAVAVVVFLWSQSPDYRTLYGDLEQRDSAQVAQSLDEAGINYRLNPATGAIEVPHDTVHQARLHLAAEGLPRGAGTGFEMMEDESGFGVSQFMERARYHSALQTELARTINSLDSVQSARVHLAIPEDSVFVRDRREPSASVFLNLYRGRSLSEQQVSAIVHMVASSITDMPEQRVTVVDQRGRLLSDRGDGRRGADSDEQFDHARRLERAYVERIEDILGPVVGNDRVRARVTADLDFTRFEESRETYDPDTIAVRSEQESEDPRPGAGPRGIPGALTNQPPGLVDEEDLEAEAQEAGVPAAIARRMVRNYEVDRSVSHTVQALGQIQRLSVAVVVDDWATEDEEGQPVRDALTEEEMERLETLVQEAVGFNAERGDTVSVVNQSFIERDVTEVEEPAFWEQGWFRELMRQLLGAVLILALIFGVLRPGMRSLMGGRKRQASPSMADERQRLAHSEGEDDRQSDESEPAFQLSKPKAYDEKVAAAKGMVSEDPKRVAQVIRNWVKE</sequence>
<dbReference type="PRINTS" id="PR01009">
    <property type="entry name" value="FLGMRINGFLIF"/>
</dbReference>
<feature type="domain" description="Flagellar M-ring N-terminal" evidence="15">
    <location>
        <begin position="66"/>
        <end position="241"/>
    </location>
</feature>
<comment type="similarity">
    <text evidence="4 12">Belongs to the FliF family.</text>
</comment>
<evidence type="ECO:0000256" key="7">
    <source>
        <dbReference type="ARBA" id="ARBA00022692"/>
    </source>
</evidence>
<feature type="compositionally biased region" description="Acidic residues" evidence="13">
    <location>
        <begin position="512"/>
        <end position="522"/>
    </location>
</feature>
<keyword evidence="17" id="KW-0282">Flagellum</keyword>
<keyword evidence="6" id="KW-1003">Cell membrane</keyword>
<feature type="region of interest" description="Disordered" evidence="13">
    <location>
        <begin position="1"/>
        <end position="29"/>
    </location>
</feature>
<evidence type="ECO:0000256" key="9">
    <source>
        <dbReference type="ARBA" id="ARBA00023136"/>
    </source>
</evidence>
<evidence type="ECO:0000256" key="5">
    <source>
        <dbReference type="ARBA" id="ARBA00017949"/>
    </source>
</evidence>
<feature type="domain" description="Flagellar M-ring C-terminal" evidence="16">
    <location>
        <begin position="274"/>
        <end position="441"/>
    </location>
</feature>
<dbReference type="PANTHER" id="PTHR30046">
    <property type="entry name" value="FLAGELLAR M-RING PROTEIN"/>
    <property type="match status" value="1"/>
</dbReference>
<dbReference type="PANTHER" id="PTHR30046:SF0">
    <property type="entry name" value="FLAGELLAR M-RING PROTEIN"/>
    <property type="match status" value="1"/>
</dbReference>
<evidence type="ECO:0000313" key="17">
    <source>
        <dbReference type="EMBL" id="MCP1726436.1"/>
    </source>
</evidence>
<keyword evidence="7 14" id="KW-0812">Transmembrane</keyword>
<feature type="compositionally biased region" description="Basic and acidic residues" evidence="13">
    <location>
        <begin position="501"/>
        <end position="511"/>
    </location>
</feature>
<evidence type="ECO:0000256" key="2">
    <source>
        <dbReference type="ARBA" id="ARBA00004117"/>
    </source>
</evidence>
<keyword evidence="18" id="KW-1185">Reference proteome</keyword>
<evidence type="ECO:0000259" key="16">
    <source>
        <dbReference type="Pfam" id="PF08345"/>
    </source>
</evidence>
<dbReference type="InterPro" id="IPR045851">
    <property type="entry name" value="AMP-bd_C_sf"/>
</dbReference>
<accession>A0ABT1G580</accession>
<evidence type="ECO:0000256" key="10">
    <source>
        <dbReference type="ARBA" id="ARBA00023143"/>
    </source>
</evidence>
<proteinExistence type="inferred from homology"/>
<feature type="transmembrane region" description="Helical" evidence="14">
    <location>
        <begin position="45"/>
        <end position="64"/>
    </location>
</feature>
<evidence type="ECO:0000256" key="12">
    <source>
        <dbReference type="PIRNR" id="PIRNR004862"/>
    </source>
</evidence>
<comment type="function">
    <text evidence="1 12">The M ring may be actively involved in energy transduction.</text>
</comment>
<feature type="compositionally biased region" description="Polar residues" evidence="13">
    <location>
        <begin position="1"/>
        <end position="12"/>
    </location>
</feature>
<comment type="caution">
    <text evidence="17">The sequence shown here is derived from an EMBL/GenBank/DDBJ whole genome shotgun (WGS) entry which is preliminary data.</text>
</comment>